<sequence length="250" mass="26466">MSLVEARRPPFLDECSVENVLRYFTCKRHIPESCVSALEQQAEVFCSGYLSVTATTVTLDLNTATANLPTSTTEVVVPRFQRDARTASTPAASCTSLATKAILHHPASRLSRACSCLGIEPTPSTVTVTLSATSTRSTTATSTSTTSTTSTPAATTRPVIDCANPALFSRSTSLIDLTYHFAPAGSVQECCEQCLAQTGCVVGLWNTVGVCATYMWMPPPGTTTPLGGWVSDVCPFGVQPTFKLSNPDPN</sequence>
<accession>A0AAN6M8D3</accession>
<reference evidence="2" key="2">
    <citation type="submission" date="2023-05" db="EMBL/GenBank/DDBJ databases">
        <authorList>
            <consortium name="Lawrence Berkeley National Laboratory"/>
            <person name="Steindorff A."/>
            <person name="Hensen N."/>
            <person name="Bonometti L."/>
            <person name="Westerberg I."/>
            <person name="Brannstrom I.O."/>
            <person name="Guillou S."/>
            <person name="Cros-Aarteil S."/>
            <person name="Calhoun S."/>
            <person name="Haridas S."/>
            <person name="Kuo A."/>
            <person name="Mondo S."/>
            <person name="Pangilinan J."/>
            <person name="Riley R."/>
            <person name="Labutti K."/>
            <person name="Andreopoulos B."/>
            <person name="Lipzen A."/>
            <person name="Chen C."/>
            <person name="Yanf M."/>
            <person name="Daum C."/>
            <person name="Ng V."/>
            <person name="Clum A."/>
            <person name="Ohm R."/>
            <person name="Martin F."/>
            <person name="Silar P."/>
            <person name="Natvig D."/>
            <person name="Lalanne C."/>
            <person name="Gautier V."/>
            <person name="Ament-Velasquez S.L."/>
            <person name="Kruys A."/>
            <person name="Hutchinson M.I."/>
            <person name="Powell A.J."/>
            <person name="Barry K."/>
            <person name="Miller A.N."/>
            <person name="Grigoriev I.V."/>
            <person name="Debuchy R."/>
            <person name="Gladieux P."/>
            <person name="Thoren M.H."/>
            <person name="Johannesson H."/>
        </authorList>
    </citation>
    <scope>NUCLEOTIDE SEQUENCE</scope>
    <source>
        <strain evidence="2">CBS 103.79</strain>
    </source>
</reference>
<evidence type="ECO:0000313" key="3">
    <source>
        <dbReference type="Proteomes" id="UP001303889"/>
    </source>
</evidence>
<reference evidence="2" key="1">
    <citation type="journal article" date="2023" name="Mol. Phylogenet. Evol.">
        <title>Genome-scale phylogeny and comparative genomics of the fungal order Sordariales.</title>
        <authorList>
            <person name="Hensen N."/>
            <person name="Bonometti L."/>
            <person name="Westerberg I."/>
            <person name="Brannstrom I.O."/>
            <person name="Guillou S."/>
            <person name="Cros-Aarteil S."/>
            <person name="Calhoun S."/>
            <person name="Haridas S."/>
            <person name="Kuo A."/>
            <person name="Mondo S."/>
            <person name="Pangilinan J."/>
            <person name="Riley R."/>
            <person name="LaButti K."/>
            <person name="Andreopoulos B."/>
            <person name="Lipzen A."/>
            <person name="Chen C."/>
            <person name="Yan M."/>
            <person name="Daum C."/>
            <person name="Ng V."/>
            <person name="Clum A."/>
            <person name="Steindorff A."/>
            <person name="Ohm R.A."/>
            <person name="Martin F."/>
            <person name="Silar P."/>
            <person name="Natvig D.O."/>
            <person name="Lalanne C."/>
            <person name="Gautier V."/>
            <person name="Ament-Velasquez S.L."/>
            <person name="Kruys A."/>
            <person name="Hutchinson M.I."/>
            <person name="Powell A.J."/>
            <person name="Barry K."/>
            <person name="Miller A.N."/>
            <person name="Grigoriev I.V."/>
            <person name="Debuchy R."/>
            <person name="Gladieux P."/>
            <person name="Hiltunen Thoren M."/>
            <person name="Johannesson H."/>
        </authorList>
    </citation>
    <scope>NUCLEOTIDE SEQUENCE</scope>
    <source>
        <strain evidence="2">CBS 103.79</strain>
    </source>
</reference>
<evidence type="ECO:0000313" key="2">
    <source>
        <dbReference type="EMBL" id="KAK3896400.1"/>
    </source>
</evidence>
<feature type="region of interest" description="Disordered" evidence="1">
    <location>
        <begin position="131"/>
        <end position="153"/>
    </location>
</feature>
<comment type="caution">
    <text evidence="2">The sequence shown here is derived from an EMBL/GenBank/DDBJ whole genome shotgun (WGS) entry which is preliminary data.</text>
</comment>
<keyword evidence="3" id="KW-1185">Reference proteome</keyword>
<dbReference type="EMBL" id="MU856705">
    <property type="protein sequence ID" value="KAK3896400.1"/>
    <property type="molecule type" value="Genomic_DNA"/>
</dbReference>
<gene>
    <name evidence="2" type="ORF">C8A05DRAFT_40078</name>
</gene>
<organism evidence="2 3">
    <name type="scientific">Staphylotrichum tortipilum</name>
    <dbReference type="NCBI Taxonomy" id="2831512"/>
    <lineage>
        <taxon>Eukaryota</taxon>
        <taxon>Fungi</taxon>
        <taxon>Dikarya</taxon>
        <taxon>Ascomycota</taxon>
        <taxon>Pezizomycotina</taxon>
        <taxon>Sordariomycetes</taxon>
        <taxon>Sordariomycetidae</taxon>
        <taxon>Sordariales</taxon>
        <taxon>Chaetomiaceae</taxon>
        <taxon>Staphylotrichum</taxon>
    </lineage>
</organism>
<evidence type="ECO:0000256" key="1">
    <source>
        <dbReference type="SAM" id="MobiDB-lite"/>
    </source>
</evidence>
<protein>
    <submittedName>
        <fullName evidence="2">Uncharacterized protein</fullName>
    </submittedName>
</protein>
<dbReference type="Proteomes" id="UP001303889">
    <property type="component" value="Unassembled WGS sequence"/>
</dbReference>
<proteinExistence type="predicted"/>
<feature type="non-terminal residue" evidence="2">
    <location>
        <position position="250"/>
    </location>
</feature>
<dbReference type="AlphaFoldDB" id="A0AAN6M8D3"/>
<name>A0AAN6M8D3_9PEZI</name>